<proteinExistence type="inferred from homology"/>
<evidence type="ECO:0000256" key="3">
    <source>
        <dbReference type="SAM" id="MobiDB-lite"/>
    </source>
</evidence>
<feature type="domain" description="Hint" evidence="4">
    <location>
        <begin position="201"/>
        <end position="302"/>
    </location>
</feature>
<dbReference type="PROSITE" id="PS50817">
    <property type="entry name" value="INTEIN_N_TER"/>
    <property type="match status" value="1"/>
</dbReference>
<dbReference type="InterPro" id="IPR001509">
    <property type="entry name" value="Epimerase_deHydtase"/>
</dbReference>
<dbReference type="EMBL" id="JAOAOG010000266">
    <property type="protein sequence ID" value="KAJ6234906.1"/>
    <property type="molecule type" value="Genomic_DNA"/>
</dbReference>
<dbReference type="SUPFAM" id="SSF51735">
    <property type="entry name" value="NAD(P)-binding Rossmann-fold domains"/>
    <property type="match status" value="2"/>
</dbReference>
<accession>A0ABQ8XQM3</accession>
<dbReference type="InterPro" id="IPR036291">
    <property type="entry name" value="NAD(P)-bd_dom_sf"/>
</dbReference>
<keyword evidence="6" id="KW-1185">Reference proteome</keyword>
<evidence type="ECO:0000259" key="4">
    <source>
        <dbReference type="SMART" id="SM00306"/>
    </source>
</evidence>
<evidence type="ECO:0000313" key="6">
    <source>
        <dbReference type="Proteomes" id="UP001150062"/>
    </source>
</evidence>
<feature type="region of interest" description="Disordered" evidence="3">
    <location>
        <begin position="310"/>
        <end position="333"/>
    </location>
</feature>
<comment type="caution">
    <text evidence="5">The sequence shown here is derived from an EMBL/GenBank/DDBJ whole genome shotgun (WGS) entry which is preliminary data.</text>
</comment>
<sequence length="725" mass="83897">MSKSIQIDEKKIKTKKEDLNSPKMVAVLGGSGFIGSHMGKYLKSKGHKVRAVDWRANEYFQEEDFCDEFLLLDLRTLENCKKATKGCEWVFNFCADMGGMGFIGQNHSLILYNNTMISSNVLESSRINGVSRLFYSSSACVYPNYKQLGTENVSLKEKDAWPAEPQDAYGLEKLVAEELAMHYEKDYGIKCRIGRFHNIYGPCYDGETEILTKNNGWIKFEELKQDYFVATLNPKTNELEYHKPYAQQKYSYNGPMYEIENENCSLLITPDHEVWCKTEKKSQFKRMKIKDLNNLDKFWFKKDFEWNSLNNDNNNNNNNNNNKKNNNNNNNNESEEGQGAIIIKKWMKILALLSSQFVKNSMIKSINIVQNNGIAIQIKNRYSNLTNFYSDLIQPIKKTFQNLGVLISEKTISEGIELKYLCKMETIQIIEQIIENGINYKYCNFSKKYLQIFWNAFVKYSGTNLTRNDKLEFNHKKYIESINIIAMKLGINFKIDKNNNEDQISLLLREKDTQNKNKLIQINKSDIKIINNFSGFVYDVTVENHVILVRKNDIPIWSCNCGTWKGGREKAPAAFCRKVLTSQKHFEMWGDGKQTRSFCYIDDLTEGVYRLFLSDYNKPLNIGQDEMINMNEMAKLCMSFENKQLSIKHVDGPLGVRGRNSDNTLIMQVLGWKPSISLKVGLYKTYQWIKKQIELEKEKGIENNYSTSSVIVLGAPTNIGECDQK</sequence>
<organism evidence="5 6">
    <name type="scientific">Anaeramoeba flamelloides</name>
    <dbReference type="NCBI Taxonomy" id="1746091"/>
    <lineage>
        <taxon>Eukaryota</taxon>
        <taxon>Metamonada</taxon>
        <taxon>Anaeramoebidae</taxon>
        <taxon>Anaeramoeba</taxon>
    </lineage>
</organism>
<dbReference type="Proteomes" id="UP001150062">
    <property type="component" value="Unassembled WGS sequence"/>
</dbReference>
<dbReference type="Gene3D" id="3.90.25.10">
    <property type="entry name" value="UDP-galactose 4-epimerase, domain 1"/>
    <property type="match status" value="2"/>
</dbReference>
<dbReference type="InterPro" id="IPR030934">
    <property type="entry name" value="Intein_C"/>
</dbReference>
<reference evidence="5" key="1">
    <citation type="submission" date="2022-08" db="EMBL/GenBank/DDBJ databases">
        <title>Novel sulfate-reducing endosymbionts in the free-living metamonad Anaeramoeba.</title>
        <authorList>
            <person name="Jerlstrom-Hultqvist J."/>
            <person name="Cepicka I."/>
            <person name="Gallot-Lavallee L."/>
            <person name="Salas-Leiva D."/>
            <person name="Curtis B.A."/>
            <person name="Zahonova K."/>
            <person name="Pipaliya S."/>
            <person name="Dacks J."/>
            <person name="Roger A.J."/>
        </authorList>
    </citation>
    <scope>NUCLEOTIDE SEQUENCE</scope>
    <source>
        <strain evidence="5">Schooner1</strain>
    </source>
</reference>
<keyword evidence="2" id="KW-0520">NAD</keyword>
<dbReference type="Pfam" id="PF01370">
    <property type="entry name" value="Epimerase"/>
    <property type="match status" value="2"/>
</dbReference>
<dbReference type="SUPFAM" id="SSF51294">
    <property type="entry name" value="Hedgehog/intein (Hint) domain"/>
    <property type="match status" value="1"/>
</dbReference>
<dbReference type="InterPro" id="IPR036844">
    <property type="entry name" value="Hint_dom_sf"/>
</dbReference>
<dbReference type="Gene3D" id="2.170.16.10">
    <property type="entry name" value="Hedgehog/Intein (Hint) domain"/>
    <property type="match status" value="1"/>
</dbReference>
<dbReference type="PANTHER" id="PTHR43574">
    <property type="entry name" value="EPIMERASE-RELATED"/>
    <property type="match status" value="1"/>
</dbReference>
<dbReference type="InterPro" id="IPR003587">
    <property type="entry name" value="Hint_dom_N"/>
</dbReference>
<evidence type="ECO:0000256" key="2">
    <source>
        <dbReference type="ARBA" id="ARBA00023027"/>
    </source>
</evidence>
<dbReference type="Gene3D" id="3.40.50.720">
    <property type="entry name" value="NAD(P)-binding Rossmann-like Domain"/>
    <property type="match status" value="1"/>
</dbReference>
<evidence type="ECO:0000313" key="5">
    <source>
        <dbReference type="EMBL" id="KAJ6234906.1"/>
    </source>
</evidence>
<feature type="compositionally biased region" description="Low complexity" evidence="3">
    <location>
        <begin position="310"/>
        <end position="332"/>
    </location>
</feature>
<dbReference type="InterPro" id="IPR006141">
    <property type="entry name" value="Intein_N"/>
</dbReference>
<evidence type="ECO:0000256" key="1">
    <source>
        <dbReference type="ARBA" id="ARBA00007637"/>
    </source>
</evidence>
<dbReference type="CDD" id="cd00081">
    <property type="entry name" value="Hint"/>
    <property type="match status" value="1"/>
</dbReference>
<dbReference type="SMART" id="SM00306">
    <property type="entry name" value="HintN"/>
    <property type="match status" value="1"/>
</dbReference>
<protein>
    <submittedName>
        <fullName evidence="5">Intein-containing gdp-mannose 3</fullName>
    </submittedName>
</protein>
<dbReference type="PROSITE" id="PS50818">
    <property type="entry name" value="INTEIN_C_TER"/>
    <property type="match status" value="1"/>
</dbReference>
<name>A0ABQ8XQM3_9EUKA</name>
<gene>
    <name evidence="5" type="ORF">M0813_28883</name>
</gene>
<comment type="similarity">
    <text evidence="1">Belongs to the NAD(P)-dependent epimerase/dehydratase family.</text>
</comment>
<dbReference type="NCBIfam" id="TIGR01445">
    <property type="entry name" value="intein_Nterm"/>
    <property type="match status" value="1"/>
</dbReference>